<keyword evidence="1" id="KW-0472">Membrane</keyword>
<evidence type="ECO:0000256" key="1">
    <source>
        <dbReference type="SAM" id="Phobius"/>
    </source>
</evidence>
<dbReference type="InterPro" id="IPR011737">
    <property type="entry name" value="CHP02206_TP0381"/>
</dbReference>
<feature type="transmembrane region" description="Helical" evidence="1">
    <location>
        <begin position="51"/>
        <end position="70"/>
    </location>
</feature>
<feature type="transmembrane region" description="Helical" evidence="1">
    <location>
        <begin position="135"/>
        <end position="156"/>
    </location>
</feature>
<dbReference type="KEGG" id="xcl:G4Z02_08585"/>
<evidence type="ECO:0000313" key="2">
    <source>
        <dbReference type="EMBL" id="QMS85799.1"/>
    </source>
</evidence>
<dbReference type="Pfam" id="PF14808">
    <property type="entry name" value="TMEM164"/>
    <property type="match status" value="1"/>
</dbReference>
<feature type="transmembrane region" description="Helical" evidence="1">
    <location>
        <begin position="82"/>
        <end position="99"/>
    </location>
</feature>
<accession>A0A7L7KTQ0</accession>
<dbReference type="Proteomes" id="UP000514720">
    <property type="component" value="Chromosome"/>
</dbReference>
<dbReference type="RefSeq" id="WP_258877607.1">
    <property type="nucleotide sequence ID" value="NZ_CP048914.1"/>
</dbReference>
<organism evidence="2 3">
    <name type="scientific">Candidatus Xianfuyuplasma coldseepsis</name>
    <dbReference type="NCBI Taxonomy" id="2782163"/>
    <lineage>
        <taxon>Bacteria</taxon>
        <taxon>Bacillati</taxon>
        <taxon>Mycoplasmatota</taxon>
        <taxon>Mollicutes</taxon>
        <taxon>Candidatus Izemoplasmatales</taxon>
        <taxon>Candidatus Izemoplasmataceae</taxon>
        <taxon>Candidatus Xianfuyuplasma</taxon>
    </lineage>
</organism>
<evidence type="ECO:0000313" key="3">
    <source>
        <dbReference type="Proteomes" id="UP000514720"/>
    </source>
</evidence>
<reference evidence="2 3" key="1">
    <citation type="submission" date="2020-02" db="EMBL/GenBank/DDBJ databases">
        <authorList>
            <person name="Zheng R.K."/>
            <person name="Sun C.M."/>
        </authorList>
    </citation>
    <scope>NUCLEOTIDE SEQUENCE [LARGE SCALE GENOMIC DNA]</scope>
    <source>
        <strain evidence="3">zrk13</strain>
    </source>
</reference>
<feature type="transmembrane region" description="Helical" evidence="1">
    <location>
        <begin position="106"/>
        <end position="123"/>
    </location>
</feature>
<dbReference type="NCBIfam" id="TIGR02206">
    <property type="entry name" value="intg_mem_TP0381"/>
    <property type="match status" value="1"/>
</dbReference>
<proteinExistence type="predicted"/>
<name>A0A7L7KTQ0_9MOLU</name>
<feature type="transmembrane region" description="Helical" evidence="1">
    <location>
        <begin position="20"/>
        <end position="39"/>
    </location>
</feature>
<dbReference type="EMBL" id="CP048914">
    <property type="protein sequence ID" value="QMS85799.1"/>
    <property type="molecule type" value="Genomic_DNA"/>
</dbReference>
<feature type="transmembrane region" description="Helical" evidence="1">
    <location>
        <begin position="168"/>
        <end position="187"/>
    </location>
</feature>
<keyword evidence="3" id="KW-1185">Reference proteome</keyword>
<protein>
    <submittedName>
        <fullName evidence="2">TIGR02206 family membrane protein</fullName>
    </submittedName>
</protein>
<dbReference type="AlphaFoldDB" id="A0A7L7KTQ0"/>
<gene>
    <name evidence="2" type="ORF">G4Z02_08585</name>
</gene>
<feature type="transmembrane region" description="Helical" evidence="1">
    <location>
        <begin position="207"/>
        <end position="230"/>
    </location>
</feature>
<keyword evidence="1" id="KW-1133">Transmembrane helix</keyword>
<keyword evidence="1" id="KW-0812">Transmembrane</keyword>
<sequence length="241" mass="29045">MSDFFTFTENPDNTFTVFGWNHIIPLLAIIVGVYLIYHYRYELRNYKYERRVRYGIAIFAILLEVSFQLWQMFHGQWDFADSLPLHLCRLTSYLGIYIMFSKNTKVFEIAYFWSLAGVVSILFPDILHGADRYRYYHFMMSHILFFYMYMYLLFVLDFRLTFKSFKKSFITLFVLAVGIIIPINNIFNMNYMYLLEPGDTPFTIFEGHGYLLYVIGCIGLTMVVITLWYLPIHFYNRYRKE</sequence>